<evidence type="ECO:0000256" key="5">
    <source>
        <dbReference type="ARBA" id="ARBA00023242"/>
    </source>
</evidence>
<dbReference type="GO" id="GO:0005634">
    <property type="term" value="C:nucleus"/>
    <property type="evidence" value="ECO:0007669"/>
    <property type="project" value="UniProtKB-SubCell"/>
</dbReference>
<reference evidence="8 9" key="1">
    <citation type="submission" date="2019-06" db="EMBL/GenBank/DDBJ databases">
        <title>A chromosomal-level reference genome of Carpinus fangiana (Coryloideae, Betulaceae).</title>
        <authorList>
            <person name="Yang X."/>
            <person name="Wang Z."/>
            <person name="Zhang L."/>
            <person name="Hao G."/>
            <person name="Liu J."/>
            <person name="Yang Y."/>
        </authorList>
    </citation>
    <scope>NUCLEOTIDE SEQUENCE [LARGE SCALE GENOMIC DNA]</scope>
    <source>
        <strain evidence="8">Cfa_2016G</strain>
        <tissue evidence="8">Leaf</tissue>
    </source>
</reference>
<dbReference type="PROSITE" id="PS50982">
    <property type="entry name" value="MBD"/>
    <property type="match status" value="1"/>
</dbReference>
<protein>
    <recommendedName>
        <fullName evidence="7">MBD domain-containing protein</fullName>
    </recommendedName>
</protein>
<keyword evidence="9" id="KW-1185">Reference proteome</keyword>
<sequence length="191" mass="20837">MSNAETLGHDPNPNPNSNSPKRGQNRPDETLTSDLPPDPLLEFDKFINTTASGGYGKPERLRRVRRSSDGASASLASENSSGAEPVSTTPARENAASTAGSQPRMSLAAAPDWLPPGWLFEERVRASGATAGSVDRYYFDPVSGRRFRSKNEVRYFLETGTKRKKGKLTENSDAETMVSKSKSFNYSLSLF</sequence>
<keyword evidence="4" id="KW-0804">Transcription</keyword>
<keyword evidence="5" id="KW-0539">Nucleus</keyword>
<dbReference type="Pfam" id="PF01429">
    <property type="entry name" value="MBD"/>
    <property type="match status" value="1"/>
</dbReference>
<dbReference type="PANTHER" id="PTHR12396:SF46">
    <property type="entry name" value="METHYL-CPG-BINDING DOMAIN-CONTAINING PROTEIN 6"/>
    <property type="match status" value="1"/>
</dbReference>
<proteinExistence type="predicted"/>
<evidence type="ECO:0000313" key="8">
    <source>
        <dbReference type="EMBL" id="KAE8039060.1"/>
    </source>
</evidence>
<dbReference type="SUPFAM" id="SSF54171">
    <property type="entry name" value="DNA-binding domain"/>
    <property type="match status" value="1"/>
</dbReference>
<evidence type="ECO:0000313" key="9">
    <source>
        <dbReference type="Proteomes" id="UP000327013"/>
    </source>
</evidence>
<keyword evidence="2" id="KW-0805">Transcription regulation</keyword>
<name>A0A660KTM9_9ROSI</name>
<evidence type="ECO:0000256" key="2">
    <source>
        <dbReference type="ARBA" id="ARBA00023015"/>
    </source>
</evidence>
<dbReference type="Proteomes" id="UP000327013">
    <property type="component" value="Chromosome 4"/>
</dbReference>
<gene>
    <name evidence="8" type="ORF">FH972_011508</name>
</gene>
<dbReference type="GO" id="GO:0003677">
    <property type="term" value="F:DNA binding"/>
    <property type="evidence" value="ECO:0007669"/>
    <property type="project" value="UniProtKB-KW"/>
</dbReference>
<comment type="subcellular location">
    <subcellularLocation>
        <location evidence="1">Nucleus</location>
    </subcellularLocation>
</comment>
<keyword evidence="3" id="KW-0238">DNA-binding</keyword>
<feature type="domain" description="MBD" evidence="7">
    <location>
        <begin position="104"/>
        <end position="179"/>
    </location>
</feature>
<feature type="compositionally biased region" description="Polar residues" evidence="6">
    <location>
        <begin position="69"/>
        <end position="104"/>
    </location>
</feature>
<accession>A0A660KTM9</accession>
<dbReference type="PANTHER" id="PTHR12396">
    <property type="entry name" value="METHYL-CPG BINDING PROTEIN, MBD"/>
    <property type="match status" value="1"/>
</dbReference>
<dbReference type="InterPro" id="IPR001739">
    <property type="entry name" value="Methyl_CpG_DNA-bd"/>
</dbReference>
<organism evidence="8 9">
    <name type="scientific">Carpinus fangiana</name>
    <dbReference type="NCBI Taxonomy" id="176857"/>
    <lineage>
        <taxon>Eukaryota</taxon>
        <taxon>Viridiplantae</taxon>
        <taxon>Streptophyta</taxon>
        <taxon>Embryophyta</taxon>
        <taxon>Tracheophyta</taxon>
        <taxon>Spermatophyta</taxon>
        <taxon>Magnoliopsida</taxon>
        <taxon>eudicotyledons</taxon>
        <taxon>Gunneridae</taxon>
        <taxon>Pentapetalae</taxon>
        <taxon>rosids</taxon>
        <taxon>fabids</taxon>
        <taxon>Fagales</taxon>
        <taxon>Betulaceae</taxon>
        <taxon>Carpinus</taxon>
    </lineage>
</organism>
<evidence type="ECO:0000256" key="6">
    <source>
        <dbReference type="SAM" id="MobiDB-lite"/>
    </source>
</evidence>
<dbReference type="EMBL" id="CM017324">
    <property type="protein sequence ID" value="KAE8039060.1"/>
    <property type="molecule type" value="Genomic_DNA"/>
</dbReference>
<dbReference type="InterPro" id="IPR016177">
    <property type="entry name" value="DNA-bd_dom_sf"/>
</dbReference>
<evidence type="ECO:0000256" key="4">
    <source>
        <dbReference type="ARBA" id="ARBA00023163"/>
    </source>
</evidence>
<dbReference type="OrthoDB" id="10072024at2759"/>
<evidence type="ECO:0000256" key="3">
    <source>
        <dbReference type="ARBA" id="ARBA00023125"/>
    </source>
</evidence>
<feature type="region of interest" description="Disordered" evidence="6">
    <location>
        <begin position="1"/>
        <end position="108"/>
    </location>
</feature>
<evidence type="ECO:0000256" key="1">
    <source>
        <dbReference type="ARBA" id="ARBA00004123"/>
    </source>
</evidence>
<evidence type="ECO:0000259" key="7">
    <source>
        <dbReference type="PROSITE" id="PS50982"/>
    </source>
</evidence>
<dbReference type="AlphaFoldDB" id="A0A660KTM9"/>
<dbReference type="Gene3D" id="3.30.890.10">
    <property type="entry name" value="Methyl-cpg-binding Protein 2, Chain A"/>
    <property type="match status" value="1"/>
</dbReference>